<keyword evidence="2 5" id="KW-0812">Transmembrane</keyword>
<organism evidence="6">
    <name type="scientific">Lygus hesperus</name>
    <name type="common">Western plant bug</name>
    <dbReference type="NCBI Taxonomy" id="30085"/>
    <lineage>
        <taxon>Eukaryota</taxon>
        <taxon>Metazoa</taxon>
        <taxon>Ecdysozoa</taxon>
        <taxon>Arthropoda</taxon>
        <taxon>Hexapoda</taxon>
        <taxon>Insecta</taxon>
        <taxon>Pterygota</taxon>
        <taxon>Neoptera</taxon>
        <taxon>Paraneoptera</taxon>
        <taxon>Hemiptera</taxon>
        <taxon>Heteroptera</taxon>
        <taxon>Panheteroptera</taxon>
        <taxon>Cimicomorpha</taxon>
        <taxon>Miridae</taxon>
        <taxon>Mirini</taxon>
        <taxon>Lygus</taxon>
    </lineage>
</organism>
<gene>
    <name evidence="6" type="primary">TMEM65_1</name>
    <name evidence="7" type="synonym">TMEM65_0</name>
    <name evidence="7" type="ORF">CM83_92629</name>
    <name evidence="6" type="ORF">CM83_92630</name>
</gene>
<comment type="subcellular location">
    <subcellularLocation>
        <location evidence="1">Membrane</location>
        <topology evidence="1">Multi-pass membrane protein</topology>
    </subcellularLocation>
</comment>
<accession>A0A0A9WN50</accession>
<evidence type="ECO:0000256" key="1">
    <source>
        <dbReference type="ARBA" id="ARBA00004141"/>
    </source>
</evidence>
<dbReference type="EMBL" id="GBHO01037323">
    <property type="protein sequence ID" value="JAG06281.1"/>
    <property type="molecule type" value="Transcribed_RNA"/>
</dbReference>
<protein>
    <submittedName>
        <fullName evidence="6">Transmembrane protein 65</fullName>
    </submittedName>
</protein>
<dbReference type="GO" id="GO:0016020">
    <property type="term" value="C:membrane"/>
    <property type="evidence" value="ECO:0007669"/>
    <property type="project" value="UniProtKB-SubCell"/>
</dbReference>
<keyword evidence="3 5" id="KW-1133">Transmembrane helix</keyword>
<dbReference type="PANTHER" id="PTHR21706:SF15">
    <property type="entry name" value="TRANSMEMBRANE PROTEIN 65"/>
    <property type="match status" value="1"/>
</dbReference>
<dbReference type="Pfam" id="PF10507">
    <property type="entry name" value="TMEM65"/>
    <property type="match status" value="1"/>
</dbReference>
<evidence type="ECO:0000256" key="5">
    <source>
        <dbReference type="SAM" id="Phobius"/>
    </source>
</evidence>
<evidence type="ECO:0000313" key="6">
    <source>
        <dbReference type="EMBL" id="JAG06280.1"/>
    </source>
</evidence>
<dbReference type="PANTHER" id="PTHR21706">
    <property type="entry name" value="TRANSMEMBRANE PROTEIN 65"/>
    <property type="match status" value="1"/>
</dbReference>
<dbReference type="GO" id="GO:0005739">
    <property type="term" value="C:mitochondrion"/>
    <property type="evidence" value="ECO:0007669"/>
    <property type="project" value="TreeGrafter"/>
</dbReference>
<proteinExistence type="predicted"/>
<evidence type="ECO:0000256" key="3">
    <source>
        <dbReference type="ARBA" id="ARBA00022989"/>
    </source>
</evidence>
<reference evidence="6" key="2">
    <citation type="submission" date="2014-07" db="EMBL/GenBank/DDBJ databases">
        <authorList>
            <person name="Hull J."/>
        </authorList>
    </citation>
    <scope>NUCLEOTIDE SEQUENCE</scope>
</reference>
<reference evidence="6" key="1">
    <citation type="journal article" date="2014" name="PLoS ONE">
        <title>Transcriptome-Based Identification of ABC Transporters in the Western Tarnished Plant Bug Lygus hesperus.</title>
        <authorList>
            <person name="Hull J.J."/>
            <person name="Chaney K."/>
            <person name="Geib S.M."/>
            <person name="Fabrick J.A."/>
            <person name="Brent C.S."/>
            <person name="Walsh D."/>
            <person name="Lavine L.C."/>
        </authorList>
    </citation>
    <scope>NUCLEOTIDE SEQUENCE</scope>
</reference>
<evidence type="ECO:0000256" key="2">
    <source>
        <dbReference type="ARBA" id="ARBA00022692"/>
    </source>
</evidence>
<dbReference type="EMBL" id="GBHO01037324">
    <property type="protein sequence ID" value="JAG06280.1"/>
    <property type="molecule type" value="Transcribed_RNA"/>
</dbReference>
<dbReference type="AlphaFoldDB" id="A0A0A9WN50"/>
<sequence length="306" mass="33859">MFRSGLRCWGLSRVPEISLRSLNARDSQLLGRYVKTTRPFSQPVNPTCAPALTKDRAKSLILKLTEEERSNLKVSLKEFESQLLKEEYKGQLAAFRWRSKFGRPSSVPNLGDVDPTGSYCPVPEDWLLKKYAESVTKPTSAQLFQLGIVNAVPFVGFGFLDNSIMLICGDYIEATLGSVVVMTTMAAAALGNTFSDIIGIGSAYYVELAATKIGIKPPPLSPVQLDLKSSRVCSNLGRVIGVTIGCILGMTPLLFKKEKRTMTRLKAPMLLNESQSASECHLPEYLILLASQPHKYLTRGFNWEEF</sequence>
<dbReference type="InterPro" id="IPR019537">
    <property type="entry name" value="TMEM65"/>
</dbReference>
<keyword evidence="4 5" id="KW-0472">Membrane</keyword>
<feature type="transmembrane region" description="Helical" evidence="5">
    <location>
        <begin position="236"/>
        <end position="255"/>
    </location>
</feature>
<name>A0A0A9WN50_LYGHE</name>
<evidence type="ECO:0000313" key="7">
    <source>
        <dbReference type="EMBL" id="JAG06281.1"/>
    </source>
</evidence>
<evidence type="ECO:0000256" key="4">
    <source>
        <dbReference type="ARBA" id="ARBA00023136"/>
    </source>
</evidence>